<evidence type="ECO:0000256" key="4">
    <source>
        <dbReference type="ARBA" id="ARBA00023242"/>
    </source>
</evidence>
<dbReference type="EMBL" id="LXTC01000001">
    <property type="protein sequence ID" value="OBA22670.1"/>
    <property type="molecule type" value="Genomic_DNA"/>
</dbReference>
<dbReference type="PANTHER" id="PTHR45614">
    <property type="entry name" value="MYB PROTEIN-RELATED"/>
    <property type="match status" value="1"/>
</dbReference>
<keyword evidence="2" id="KW-0677">Repeat</keyword>
<dbReference type="InterPro" id="IPR050560">
    <property type="entry name" value="MYB_TF"/>
</dbReference>
<dbReference type="RefSeq" id="XP_018713151.1">
    <property type="nucleotide sequence ID" value="XM_018856564.1"/>
</dbReference>
<dbReference type="STRING" id="869754.A0A1A0HFB3"/>
<feature type="domain" description="Myb-like" evidence="6">
    <location>
        <begin position="84"/>
        <end position="131"/>
    </location>
</feature>
<dbReference type="Proteomes" id="UP000092555">
    <property type="component" value="Unassembled WGS sequence"/>
</dbReference>
<dbReference type="AlphaFoldDB" id="A0A1A0HFB3"/>
<feature type="domain" description="HTH myb-type" evidence="7">
    <location>
        <begin position="33"/>
        <end position="87"/>
    </location>
</feature>
<keyword evidence="4" id="KW-0539">Nucleus</keyword>
<dbReference type="PROSITE" id="PS51294">
    <property type="entry name" value="HTH_MYB"/>
    <property type="match status" value="2"/>
</dbReference>
<dbReference type="GO" id="GO:0000978">
    <property type="term" value="F:RNA polymerase II cis-regulatory region sequence-specific DNA binding"/>
    <property type="evidence" value="ECO:0007669"/>
    <property type="project" value="TreeGrafter"/>
</dbReference>
<dbReference type="GO" id="GO:0033993">
    <property type="term" value="P:response to lipid"/>
    <property type="evidence" value="ECO:0007669"/>
    <property type="project" value="UniProtKB-ARBA"/>
</dbReference>
<dbReference type="GO" id="GO:0005634">
    <property type="term" value="C:nucleus"/>
    <property type="evidence" value="ECO:0007669"/>
    <property type="project" value="UniProtKB-SubCell"/>
</dbReference>
<dbReference type="PANTHER" id="PTHR45614:SF25">
    <property type="entry name" value="MYB PROTEIN"/>
    <property type="match status" value="1"/>
</dbReference>
<reference evidence="8 9" key="1">
    <citation type="submission" date="2016-05" db="EMBL/GenBank/DDBJ databases">
        <title>Comparative genomics of biotechnologically important yeasts.</title>
        <authorList>
            <consortium name="DOE Joint Genome Institute"/>
            <person name="Riley R."/>
            <person name="Haridas S."/>
            <person name="Wolfe K.H."/>
            <person name="Lopes M.R."/>
            <person name="Hittinger C.T."/>
            <person name="Goker M."/>
            <person name="Salamov A."/>
            <person name="Wisecaver J."/>
            <person name="Long T.M."/>
            <person name="Aerts A.L."/>
            <person name="Barry K."/>
            <person name="Choi C."/>
            <person name="Clum A."/>
            <person name="Coughlan A.Y."/>
            <person name="Deshpande S."/>
            <person name="Douglass A.P."/>
            <person name="Hanson S.J."/>
            <person name="Klenk H.-P."/>
            <person name="LaButti K."/>
            <person name="Lapidus A."/>
            <person name="Lindquist E."/>
            <person name="Lipzen A."/>
            <person name="Meier-kolthoff J.P."/>
            <person name="Ohm R.A."/>
            <person name="Otillar R.P."/>
            <person name="Pangilinan J."/>
            <person name="Peng Y."/>
            <person name="Rokas A."/>
            <person name="Rosa C.A."/>
            <person name="Scheuner C."/>
            <person name="Sibirny A.A."/>
            <person name="Slot J.C."/>
            <person name="Stielow J.B."/>
            <person name="Sun H."/>
            <person name="Kurtzman C.P."/>
            <person name="Blackwell M."/>
            <person name="Grigoriev I.V."/>
            <person name="Jeffries T.W."/>
        </authorList>
    </citation>
    <scope>NUCLEOTIDE SEQUENCE [LARGE SCALE GENOMIC DNA]</scope>
    <source>
        <strain evidence="8 9">NRRL YB-4993</strain>
    </source>
</reference>
<evidence type="ECO:0000256" key="1">
    <source>
        <dbReference type="ARBA" id="ARBA00004123"/>
    </source>
</evidence>
<sequence>MSTEPPANQSENQHRTSFSEEEGPKQLDRTGPESLRRGPWSPEEDQKLMAIIALYGPLNWVRVSLLIKTRSPKQCRERYHQNLKPLLNRTPISYEEGLFIEQLVAKHGKKWAEIARHLSGRSDNAIKNWWNGGASRRRR</sequence>
<keyword evidence="3" id="KW-0238">DNA-binding</keyword>
<comment type="caution">
    <text evidence="8">The sequence shown here is derived from an EMBL/GenBank/DDBJ whole genome shotgun (WGS) entry which is preliminary data.</text>
</comment>
<organism evidence="8 9">
    <name type="scientific">Metschnikowia bicuspidata var. bicuspidata NRRL YB-4993</name>
    <dbReference type="NCBI Taxonomy" id="869754"/>
    <lineage>
        <taxon>Eukaryota</taxon>
        <taxon>Fungi</taxon>
        <taxon>Dikarya</taxon>
        <taxon>Ascomycota</taxon>
        <taxon>Saccharomycotina</taxon>
        <taxon>Pichiomycetes</taxon>
        <taxon>Metschnikowiaceae</taxon>
        <taxon>Metschnikowia</taxon>
    </lineage>
</organism>
<dbReference type="PROSITE" id="PS50090">
    <property type="entry name" value="MYB_LIKE"/>
    <property type="match status" value="2"/>
</dbReference>
<dbReference type="Gene3D" id="1.10.10.60">
    <property type="entry name" value="Homeodomain-like"/>
    <property type="match status" value="2"/>
</dbReference>
<accession>A0A1A0HFB3</accession>
<comment type="subcellular location">
    <subcellularLocation>
        <location evidence="1">Nucleus</location>
    </subcellularLocation>
</comment>
<dbReference type="GO" id="GO:2000037">
    <property type="term" value="P:regulation of stomatal complex patterning"/>
    <property type="evidence" value="ECO:0007669"/>
    <property type="project" value="UniProtKB-ARBA"/>
</dbReference>
<feature type="compositionally biased region" description="Basic and acidic residues" evidence="5">
    <location>
        <begin position="12"/>
        <end position="36"/>
    </location>
</feature>
<feature type="region of interest" description="Disordered" evidence="5">
    <location>
        <begin position="1"/>
        <end position="42"/>
    </location>
</feature>
<dbReference type="SMART" id="SM00717">
    <property type="entry name" value="SANT"/>
    <property type="match status" value="2"/>
</dbReference>
<dbReference type="FunFam" id="1.10.10.60:FF:000355">
    <property type="entry name" value="Transcription factor MYB124"/>
    <property type="match status" value="1"/>
</dbReference>
<dbReference type="GO" id="GO:0000981">
    <property type="term" value="F:DNA-binding transcription factor activity, RNA polymerase II-specific"/>
    <property type="evidence" value="ECO:0007669"/>
    <property type="project" value="TreeGrafter"/>
</dbReference>
<feature type="non-terminal residue" evidence="8">
    <location>
        <position position="139"/>
    </location>
</feature>
<dbReference type="SUPFAM" id="SSF46689">
    <property type="entry name" value="Homeodomain-like"/>
    <property type="match status" value="1"/>
</dbReference>
<dbReference type="GO" id="GO:1902584">
    <property type="term" value="P:positive regulation of response to water deprivation"/>
    <property type="evidence" value="ECO:0007669"/>
    <property type="project" value="UniProtKB-ARBA"/>
</dbReference>
<name>A0A1A0HFB3_9ASCO</name>
<dbReference type="GO" id="GO:1901002">
    <property type="term" value="P:positive regulation of response to salt stress"/>
    <property type="evidence" value="ECO:0007669"/>
    <property type="project" value="UniProtKB-ARBA"/>
</dbReference>
<feature type="compositionally biased region" description="Polar residues" evidence="5">
    <location>
        <begin position="1"/>
        <end position="11"/>
    </location>
</feature>
<evidence type="ECO:0000256" key="5">
    <source>
        <dbReference type="SAM" id="MobiDB-lite"/>
    </source>
</evidence>
<evidence type="ECO:0008006" key="10">
    <source>
        <dbReference type="Google" id="ProtNLM"/>
    </source>
</evidence>
<dbReference type="GO" id="GO:0000278">
    <property type="term" value="P:mitotic cell cycle"/>
    <property type="evidence" value="ECO:0007669"/>
    <property type="project" value="TreeGrafter"/>
</dbReference>
<dbReference type="GO" id="GO:1902806">
    <property type="term" value="P:regulation of cell cycle G1/S phase transition"/>
    <property type="evidence" value="ECO:0007669"/>
    <property type="project" value="UniProtKB-ARBA"/>
</dbReference>
<proteinExistence type="predicted"/>
<dbReference type="Pfam" id="PF00249">
    <property type="entry name" value="Myb_DNA-binding"/>
    <property type="match status" value="2"/>
</dbReference>
<dbReference type="OrthoDB" id="2143914at2759"/>
<evidence type="ECO:0000256" key="2">
    <source>
        <dbReference type="ARBA" id="ARBA00022737"/>
    </source>
</evidence>
<protein>
    <recommendedName>
        <fullName evidence="10">Homeodomain-like protein</fullName>
    </recommendedName>
</protein>
<dbReference type="GO" id="GO:0045944">
    <property type="term" value="P:positive regulation of transcription by RNA polymerase II"/>
    <property type="evidence" value="ECO:0007669"/>
    <property type="project" value="TreeGrafter"/>
</dbReference>
<gene>
    <name evidence="8" type="ORF">METBIDRAFT_35052</name>
</gene>
<dbReference type="GO" id="GO:0050891">
    <property type="term" value="P:multicellular organismal-level water homeostasis"/>
    <property type="evidence" value="ECO:0007669"/>
    <property type="project" value="UniProtKB-ARBA"/>
</dbReference>
<evidence type="ECO:0000313" key="8">
    <source>
        <dbReference type="EMBL" id="OBA22670.1"/>
    </source>
</evidence>
<evidence type="ECO:0000256" key="3">
    <source>
        <dbReference type="ARBA" id="ARBA00023125"/>
    </source>
</evidence>
<dbReference type="GO" id="GO:0032875">
    <property type="term" value="P:regulation of DNA endoreduplication"/>
    <property type="evidence" value="ECO:0007669"/>
    <property type="project" value="UniProtKB-ARBA"/>
</dbReference>
<dbReference type="InterPro" id="IPR009057">
    <property type="entry name" value="Homeodomain-like_sf"/>
</dbReference>
<evidence type="ECO:0000259" key="6">
    <source>
        <dbReference type="PROSITE" id="PS50090"/>
    </source>
</evidence>
<evidence type="ECO:0000259" key="7">
    <source>
        <dbReference type="PROSITE" id="PS51294"/>
    </source>
</evidence>
<keyword evidence="9" id="KW-1185">Reference proteome</keyword>
<dbReference type="InterPro" id="IPR017930">
    <property type="entry name" value="Myb_dom"/>
</dbReference>
<evidence type="ECO:0000313" key="9">
    <source>
        <dbReference type="Proteomes" id="UP000092555"/>
    </source>
</evidence>
<feature type="domain" description="Myb-like" evidence="6">
    <location>
        <begin position="32"/>
        <end position="83"/>
    </location>
</feature>
<dbReference type="CDD" id="cd00167">
    <property type="entry name" value="SANT"/>
    <property type="match status" value="2"/>
</dbReference>
<feature type="domain" description="HTH myb-type" evidence="7">
    <location>
        <begin position="88"/>
        <end position="138"/>
    </location>
</feature>
<dbReference type="GeneID" id="30029540"/>
<dbReference type="InterPro" id="IPR001005">
    <property type="entry name" value="SANT/Myb"/>
</dbReference>